<protein>
    <submittedName>
        <fullName evidence="5">Cyclopropane-fatty-acyl-phospholipid synthase family protein</fullName>
        <ecNumber evidence="5">2.1.1.-</ecNumber>
    </submittedName>
</protein>
<evidence type="ECO:0000256" key="1">
    <source>
        <dbReference type="ARBA" id="ARBA00022603"/>
    </source>
</evidence>
<dbReference type="CDD" id="cd02440">
    <property type="entry name" value="AdoMet_MTases"/>
    <property type="match status" value="1"/>
</dbReference>
<keyword evidence="2 5" id="KW-0808">Transferase</keyword>
<dbReference type="PANTHER" id="PTHR44068">
    <property type="entry name" value="ZGC:194242"/>
    <property type="match status" value="1"/>
</dbReference>
<dbReference type="Pfam" id="PF08241">
    <property type="entry name" value="Methyltransf_11"/>
    <property type="match status" value="1"/>
</dbReference>
<proteinExistence type="predicted"/>
<evidence type="ECO:0000313" key="6">
    <source>
        <dbReference type="Proteomes" id="UP001564626"/>
    </source>
</evidence>
<dbReference type="SMART" id="SM00828">
    <property type="entry name" value="PKS_MT"/>
    <property type="match status" value="1"/>
</dbReference>
<dbReference type="InterPro" id="IPR013216">
    <property type="entry name" value="Methyltransf_11"/>
</dbReference>
<dbReference type="InterPro" id="IPR020803">
    <property type="entry name" value="MeTfrase_dom"/>
</dbReference>
<name>A0ABV4CC52_9PSEU</name>
<evidence type="ECO:0000259" key="4">
    <source>
        <dbReference type="SMART" id="SM00828"/>
    </source>
</evidence>
<dbReference type="EC" id="2.1.1.-" evidence="5"/>
<evidence type="ECO:0000256" key="2">
    <source>
        <dbReference type="ARBA" id="ARBA00022679"/>
    </source>
</evidence>
<evidence type="ECO:0000256" key="3">
    <source>
        <dbReference type="ARBA" id="ARBA00022691"/>
    </source>
</evidence>
<sequence>MPETAFTADEVALFYDRLEEFFSAVLGESIHYGYWPADDPGADLSRAQDHLTRLLAGKLGTGAGEHLLDVGCGTGRPAALIAGDTGCTITGITISGNQLAPAARRARDLGVDDQVSFQWADAMAMPFADGSFDAALALESLLHMPDKEQALAEIRRVLRPGARLVVADFFETSPIPPGTVPETAIGVLPNHVPPPLDELTGVVAAAGFTVTEVHDLTADAHRSGEAILAAIHDYRPRGGDGRIAEQVQQAIPAIVEHAHEHTGYVAITAEVAR</sequence>
<dbReference type="Proteomes" id="UP001564626">
    <property type="component" value="Unassembled WGS sequence"/>
</dbReference>
<dbReference type="PANTHER" id="PTHR44068:SF11">
    <property type="entry name" value="GERANYL DIPHOSPHATE 2-C-METHYLTRANSFERASE"/>
    <property type="match status" value="1"/>
</dbReference>
<keyword evidence="1 5" id="KW-0489">Methyltransferase</keyword>
<dbReference type="Gene3D" id="3.40.50.150">
    <property type="entry name" value="Vaccinia Virus protein VP39"/>
    <property type="match status" value="1"/>
</dbReference>
<comment type="caution">
    <text evidence="5">The sequence shown here is derived from an EMBL/GenBank/DDBJ whole genome shotgun (WGS) entry which is preliminary data.</text>
</comment>
<feature type="domain" description="Polyketide synthase-like methyltransferase" evidence="4">
    <location>
        <begin position="21"/>
        <end position="252"/>
    </location>
</feature>
<dbReference type="RefSeq" id="WP_345361881.1">
    <property type="nucleotide sequence ID" value="NZ_BAABII010000006.1"/>
</dbReference>
<keyword evidence="6" id="KW-1185">Reference proteome</keyword>
<dbReference type="InterPro" id="IPR050447">
    <property type="entry name" value="Erg6_SMT_methyltransf"/>
</dbReference>
<dbReference type="InterPro" id="IPR029063">
    <property type="entry name" value="SAM-dependent_MTases_sf"/>
</dbReference>
<dbReference type="EMBL" id="JBGEHV010000005">
    <property type="protein sequence ID" value="MEY8038687.1"/>
    <property type="molecule type" value="Genomic_DNA"/>
</dbReference>
<reference evidence="5 6" key="1">
    <citation type="submission" date="2024-08" db="EMBL/GenBank/DDBJ databases">
        <title>Genome mining of Saccharopolyspora cebuensis PGLac3 from Nigerian medicinal plant.</title>
        <authorList>
            <person name="Ezeobiora C.E."/>
            <person name="Igbokwe N.H."/>
            <person name="Amin D.H."/>
            <person name="Mendie U.E."/>
        </authorList>
    </citation>
    <scope>NUCLEOTIDE SEQUENCE [LARGE SCALE GENOMIC DNA]</scope>
    <source>
        <strain evidence="5 6">PGLac3</strain>
    </source>
</reference>
<accession>A0ABV4CC52</accession>
<dbReference type="SUPFAM" id="SSF53335">
    <property type="entry name" value="S-adenosyl-L-methionine-dependent methyltransferases"/>
    <property type="match status" value="1"/>
</dbReference>
<evidence type="ECO:0000313" key="5">
    <source>
        <dbReference type="EMBL" id="MEY8038687.1"/>
    </source>
</evidence>
<dbReference type="GO" id="GO:0032259">
    <property type="term" value="P:methylation"/>
    <property type="evidence" value="ECO:0007669"/>
    <property type="project" value="UniProtKB-KW"/>
</dbReference>
<gene>
    <name evidence="5" type="ORF">AB8O55_04700</name>
</gene>
<dbReference type="GO" id="GO:0008168">
    <property type="term" value="F:methyltransferase activity"/>
    <property type="evidence" value="ECO:0007669"/>
    <property type="project" value="UniProtKB-KW"/>
</dbReference>
<keyword evidence="3" id="KW-0949">S-adenosyl-L-methionine</keyword>
<organism evidence="5 6">
    <name type="scientific">Saccharopolyspora cebuensis</name>
    <dbReference type="NCBI Taxonomy" id="418759"/>
    <lineage>
        <taxon>Bacteria</taxon>
        <taxon>Bacillati</taxon>
        <taxon>Actinomycetota</taxon>
        <taxon>Actinomycetes</taxon>
        <taxon>Pseudonocardiales</taxon>
        <taxon>Pseudonocardiaceae</taxon>
        <taxon>Saccharopolyspora</taxon>
    </lineage>
</organism>